<comment type="similarity">
    <text evidence="1 2">Belongs to the short-chain dehydrogenases/reductases (SDR) family.</text>
</comment>
<dbReference type="PRINTS" id="PR00081">
    <property type="entry name" value="GDHRDH"/>
</dbReference>
<dbReference type="EMBL" id="SSOC01000003">
    <property type="protein sequence ID" value="THF65968.1"/>
    <property type="molecule type" value="Genomic_DNA"/>
</dbReference>
<dbReference type="Gene3D" id="3.40.50.720">
    <property type="entry name" value="NAD(P)-binding Rossmann-like Domain"/>
    <property type="match status" value="1"/>
</dbReference>
<name>A0A4S4B0E7_9RHOO</name>
<keyword evidence="4" id="KW-1185">Reference proteome</keyword>
<dbReference type="OrthoDB" id="5786478at2"/>
<sequence>MAAGRPPDVLCDNSPDKWGQRFRGIPCVAPGDIPAAAEDTLVVLCLRNYEAPLAQLRALGYRHVRLACFDRGYHRLSALRALDETLPDTPPPLSPRGRRALVTGATRGIGRQIAQALAQAGTHLICHGRTEAAAIQACRAVASYGIEALPVAADLADAAATDRLCRWLADLAPPVDILYNNAGISPPCPEGFWKQDGREFASCYAVNAIAPIRICQTLIPGMRERGFGRIVNVSSSIQKRPDEMAYACSKAALDKFVHDLAPTLAGSGVMMSLLDPGWLRTDMGGANAPHAVDSVLPGALLGAVVDGDVNGRWISAQDYRGLSLEAAIHKAFFIRAC</sequence>
<evidence type="ECO:0000256" key="2">
    <source>
        <dbReference type="RuleBase" id="RU000363"/>
    </source>
</evidence>
<dbReference type="PANTHER" id="PTHR42879">
    <property type="entry name" value="3-OXOACYL-(ACYL-CARRIER-PROTEIN) REDUCTASE"/>
    <property type="match status" value="1"/>
</dbReference>
<evidence type="ECO:0000313" key="4">
    <source>
        <dbReference type="Proteomes" id="UP000308430"/>
    </source>
</evidence>
<dbReference type="AlphaFoldDB" id="A0A4S4B0E7"/>
<dbReference type="InterPro" id="IPR036291">
    <property type="entry name" value="NAD(P)-bd_dom_sf"/>
</dbReference>
<evidence type="ECO:0000256" key="1">
    <source>
        <dbReference type="ARBA" id="ARBA00006484"/>
    </source>
</evidence>
<gene>
    <name evidence="3" type="ORF">E6C76_08955</name>
</gene>
<dbReference type="SUPFAM" id="SSF51735">
    <property type="entry name" value="NAD(P)-binding Rossmann-fold domains"/>
    <property type="match status" value="1"/>
</dbReference>
<dbReference type="PRINTS" id="PR00080">
    <property type="entry name" value="SDRFAMILY"/>
</dbReference>
<evidence type="ECO:0000313" key="3">
    <source>
        <dbReference type="EMBL" id="THF65968.1"/>
    </source>
</evidence>
<reference evidence="3 4" key="1">
    <citation type="submission" date="2019-04" db="EMBL/GenBank/DDBJ databases">
        <title>Azoarcus nasutitermitis sp. nov. isolated from termite nest.</title>
        <authorList>
            <person name="Lin S.-Y."/>
            <person name="Hameed A."/>
            <person name="Hsu Y.-H."/>
            <person name="Young C.-C."/>
        </authorList>
    </citation>
    <scope>NUCLEOTIDE SEQUENCE [LARGE SCALE GENOMIC DNA]</scope>
    <source>
        <strain evidence="3 4">CC-YHH838</strain>
    </source>
</reference>
<dbReference type="Proteomes" id="UP000308430">
    <property type="component" value="Unassembled WGS sequence"/>
</dbReference>
<proteinExistence type="inferred from homology"/>
<accession>A0A4S4B0E7</accession>
<dbReference type="CDD" id="cd05233">
    <property type="entry name" value="SDR_c"/>
    <property type="match status" value="1"/>
</dbReference>
<organism evidence="3 4">
    <name type="scientific">Pseudothauera nasutitermitis</name>
    <dbReference type="NCBI Taxonomy" id="2565930"/>
    <lineage>
        <taxon>Bacteria</taxon>
        <taxon>Pseudomonadati</taxon>
        <taxon>Pseudomonadota</taxon>
        <taxon>Betaproteobacteria</taxon>
        <taxon>Rhodocyclales</taxon>
        <taxon>Zoogloeaceae</taxon>
        <taxon>Pseudothauera</taxon>
    </lineage>
</organism>
<protein>
    <submittedName>
        <fullName evidence="3">SDR family NAD(P)-dependent oxidoreductase</fullName>
    </submittedName>
</protein>
<comment type="caution">
    <text evidence="3">The sequence shown here is derived from an EMBL/GenBank/DDBJ whole genome shotgun (WGS) entry which is preliminary data.</text>
</comment>
<dbReference type="InterPro" id="IPR002347">
    <property type="entry name" value="SDR_fam"/>
</dbReference>
<dbReference type="InterPro" id="IPR050259">
    <property type="entry name" value="SDR"/>
</dbReference>
<dbReference type="Pfam" id="PF00106">
    <property type="entry name" value="adh_short"/>
    <property type="match status" value="1"/>
</dbReference>